<feature type="chain" id="PRO_5022007006" evidence="3">
    <location>
        <begin position="35"/>
        <end position="555"/>
    </location>
</feature>
<proteinExistence type="inferred from homology"/>
<dbReference type="PANTHER" id="PTHR30290">
    <property type="entry name" value="PERIPLASMIC BINDING COMPONENT OF ABC TRANSPORTER"/>
    <property type="match status" value="1"/>
</dbReference>
<dbReference type="Gene3D" id="3.40.190.10">
    <property type="entry name" value="Periplasmic binding protein-like II"/>
    <property type="match status" value="1"/>
</dbReference>
<dbReference type="Gene3D" id="3.10.105.10">
    <property type="entry name" value="Dipeptide-binding Protein, Domain 3"/>
    <property type="match status" value="1"/>
</dbReference>
<dbReference type="RefSeq" id="WP_143949551.1">
    <property type="nucleotide sequence ID" value="NZ_BAABMB010000007.1"/>
</dbReference>
<dbReference type="InterPro" id="IPR000914">
    <property type="entry name" value="SBP_5_dom"/>
</dbReference>
<dbReference type="AlphaFoldDB" id="A0A556AGW4"/>
<dbReference type="InterPro" id="IPR023765">
    <property type="entry name" value="SBP_5_CS"/>
</dbReference>
<evidence type="ECO:0000313" key="5">
    <source>
        <dbReference type="EMBL" id="TSH92138.1"/>
    </source>
</evidence>
<evidence type="ECO:0000256" key="1">
    <source>
        <dbReference type="ARBA" id="ARBA00005695"/>
    </source>
</evidence>
<dbReference type="OrthoDB" id="9801799at2"/>
<dbReference type="CDD" id="cd08512">
    <property type="entry name" value="PBP2_NikA_DppA_OppA_like_7"/>
    <property type="match status" value="1"/>
</dbReference>
<dbReference type="GO" id="GO:0015833">
    <property type="term" value="P:peptide transport"/>
    <property type="evidence" value="ECO:0007669"/>
    <property type="project" value="TreeGrafter"/>
</dbReference>
<keyword evidence="6" id="KW-1185">Reference proteome</keyword>
<keyword evidence="2 3" id="KW-0732">Signal</keyword>
<feature type="signal peptide" evidence="3">
    <location>
        <begin position="1"/>
        <end position="34"/>
    </location>
</feature>
<dbReference type="Pfam" id="PF00496">
    <property type="entry name" value="SBP_bac_5"/>
    <property type="match status" value="1"/>
</dbReference>
<comment type="similarity">
    <text evidence="1">Belongs to the bacterial solute-binding protein 5 family.</text>
</comment>
<dbReference type="PIRSF" id="PIRSF002741">
    <property type="entry name" value="MppA"/>
    <property type="match status" value="1"/>
</dbReference>
<comment type="caution">
    <text evidence="5">The sequence shown here is derived from an EMBL/GenBank/DDBJ whole genome shotgun (WGS) entry which is preliminary data.</text>
</comment>
<name>A0A556AGW4_9BURK</name>
<evidence type="ECO:0000313" key="6">
    <source>
        <dbReference type="Proteomes" id="UP000318405"/>
    </source>
</evidence>
<evidence type="ECO:0000256" key="2">
    <source>
        <dbReference type="ARBA" id="ARBA00022729"/>
    </source>
</evidence>
<organism evidence="5 6">
    <name type="scientific">Verticiella sediminum</name>
    <dbReference type="NCBI Taxonomy" id="1247510"/>
    <lineage>
        <taxon>Bacteria</taxon>
        <taxon>Pseudomonadati</taxon>
        <taxon>Pseudomonadota</taxon>
        <taxon>Betaproteobacteria</taxon>
        <taxon>Burkholderiales</taxon>
        <taxon>Alcaligenaceae</taxon>
        <taxon>Verticiella</taxon>
    </lineage>
</organism>
<protein>
    <submittedName>
        <fullName evidence="5">ABC transporter substrate-binding protein</fullName>
    </submittedName>
</protein>
<accession>A0A556AGW4</accession>
<feature type="domain" description="Solute-binding protein family 5" evidence="4">
    <location>
        <begin position="81"/>
        <end position="452"/>
    </location>
</feature>
<reference evidence="5 6" key="1">
    <citation type="submission" date="2019-07" db="EMBL/GenBank/DDBJ databases">
        <title>Qingshengfaniella alkalisoli gen. nov., sp. nov., isolated from saline soil.</title>
        <authorList>
            <person name="Xu L."/>
            <person name="Huang X.-X."/>
            <person name="Sun J.-Q."/>
        </authorList>
    </citation>
    <scope>NUCLEOTIDE SEQUENCE [LARGE SCALE GENOMIC DNA]</scope>
    <source>
        <strain evidence="5 6">DSM 27279</strain>
    </source>
</reference>
<evidence type="ECO:0000256" key="3">
    <source>
        <dbReference type="SAM" id="SignalP"/>
    </source>
</evidence>
<dbReference type="EMBL" id="VLTJ01000030">
    <property type="protein sequence ID" value="TSH92138.1"/>
    <property type="molecule type" value="Genomic_DNA"/>
</dbReference>
<dbReference type="SUPFAM" id="SSF53850">
    <property type="entry name" value="Periplasmic binding protein-like II"/>
    <property type="match status" value="1"/>
</dbReference>
<dbReference type="GO" id="GO:1904680">
    <property type="term" value="F:peptide transmembrane transporter activity"/>
    <property type="evidence" value="ECO:0007669"/>
    <property type="project" value="TreeGrafter"/>
</dbReference>
<dbReference type="InterPro" id="IPR039424">
    <property type="entry name" value="SBP_5"/>
</dbReference>
<gene>
    <name evidence="5" type="ORF">FOZ76_17350</name>
</gene>
<dbReference type="GO" id="GO:0043190">
    <property type="term" value="C:ATP-binding cassette (ABC) transporter complex"/>
    <property type="evidence" value="ECO:0007669"/>
    <property type="project" value="InterPro"/>
</dbReference>
<dbReference type="Gene3D" id="3.90.76.10">
    <property type="entry name" value="Dipeptide-binding Protein, Domain 1"/>
    <property type="match status" value="1"/>
</dbReference>
<dbReference type="InterPro" id="IPR030678">
    <property type="entry name" value="Peptide/Ni-bd"/>
</dbReference>
<dbReference type="Proteomes" id="UP000318405">
    <property type="component" value="Unassembled WGS sequence"/>
</dbReference>
<evidence type="ECO:0000259" key="4">
    <source>
        <dbReference type="Pfam" id="PF00496"/>
    </source>
</evidence>
<sequence length="555" mass="61113">MKLHPLISHRNRRALARSAIACAVAGCLAGPLQAAEGPVLRYGIEMELATLDPVRVSNNWETMAAVNLYDTLVFPDPEQGLIPRIAESWEVSEDKKTYTFKLRDGIPFHDGSLITAEDVVFSMQRTLAMPGLSGGYLRNVDPERLEVLDPQTVRFHLNSPDPAFLRALLHMKVLNKKLITANLAEGSYGELGDYGARFLLTNDAGSGPYMLTAFRAGDVAVMTRFEDYPFADWKPNSPHELRLQIVPEAVTNITKLRAGELDAGPLSMAPQILKPIDSDPRMTVEKHAQLATYYVTMNNTRPPLDDVHVRRAISYAYDVNTVMNHILSGGTPVAGPVPGQLLGDCEGIPSYAFDLEKAQAELAKSKYSAAQLKAFNLDIAAVSTSEPFKNIALMLSTTLRKIGLNASVKPARWADIVQAATKPDTAFDMAIYYDSARLGHPSQLMMYYTESGWGAAYPGGGIYWSSSEVDTLLSEAAMLDDNSPEQKRAYCEANKLIAADAPAIFSHSALRTLPHWNYVKGFRADAGAPFFDLRFEGYEFDLDDPAYVQNHGRSR</sequence>
<dbReference type="PROSITE" id="PS01040">
    <property type="entry name" value="SBP_BACTERIAL_5"/>
    <property type="match status" value="1"/>
</dbReference>
<dbReference type="GO" id="GO:0030288">
    <property type="term" value="C:outer membrane-bounded periplasmic space"/>
    <property type="evidence" value="ECO:0007669"/>
    <property type="project" value="UniProtKB-ARBA"/>
</dbReference>